<evidence type="ECO:0000313" key="1">
    <source>
        <dbReference type="EMBL" id="AIF83055.1"/>
    </source>
</evidence>
<gene>
    <name evidence="1" type="ORF">NTE_00980</name>
</gene>
<accession>A0A075MPI9</accession>
<dbReference type="EMBL" id="CP007174">
    <property type="protein sequence ID" value="AIF83055.1"/>
    <property type="molecule type" value="Genomic_DNA"/>
</dbReference>
<dbReference type="STRING" id="1459636.NTE_00980"/>
<reference evidence="1 2" key="1">
    <citation type="journal article" date="2014" name="PLoS ONE">
        <title>Genome Sequence of Candidatus Nitrososphaera evergladensis from Group I.1b Enriched from Everglades Soil Reveals Novel Genomic Features of the Ammonia-Oxidizing Archaea.</title>
        <authorList>
            <person name="Zhalnina K.V."/>
            <person name="Dias R."/>
            <person name="Leonard M.T."/>
            <person name="Dorr de Quadros P."/>
            <person name="Camargo F.A."/>
            <person name="Drew J.C."/>
            <person name="Farmerie W.G."/>
            <person name="Daroub S.H."/>
            <person name="Triplett E.W."/>
        </authorList>
    </citation>
    <scope>NUCLEOTIDE SEQUENCE [LARGE SCALE GENOMIC DNA]</scope>
    <source>
        <strain evidence="1 2">SR1</strain>
    </source>
</reference>
<dbReference type="Proteomes" id="UP000028194">
    <property type="component" value="Chromosome"/>
</dbReference>
<keyword evidence="2" id="KW-1185">Reference proteome</keyword>
<proteinExistence type="predicted"/>
<name>A0A075MPI9_9ARCH</name>
<organism evidence="1 2">
    <name type="scientific">Candidatus Nitrososphaera evergladensis SR1</name>
    <dbReference type="NCBI Taxonomy" id="1459636"/>
    <lineage>
        <taxon>Archaea</taxon>
        <taxon>Nitrososphaerota</taxon>
        <taxon>Nitrososphaeria</taxon>
        <taxon>Nitrososphaerales</taxon>
        <taxon>Nitrososphaeraceae</taxon>
        <taxon>Nitrososphaera</taxon>
    </lineage>
</organism>
<dbReference type="OrthoDB" id="6395at2157"/>
<dbReference type="GeneID" id="41596809"/>
<dbReference type="AlphaFoldDB" id="A0A075MPI9"/>
<sequence length="130" mass="14975">MIMKNKKKDSRLAGEGDVPAEKWLVAFRNPSGRGPEGSMLVRQFYAPGYYEAYDTVLTHAEKMNLEVLWFREKRNCGPYMNRNYPGLESRCTYCNKKFGHEPVPCASESCELEFCSKECMADHAACRHHK</sequence>
<evidence type="ECO:0000313" key="2">
    <source>
        <dbReference type="Proteomes" id="UP000028194"/>
    </source>
</evidence>
<protein>
    <submittedName>
        <fullName evidence="1">Uncharacterized protein</fullName>
    </submittedName>
</protein>
<dbReference type="KEGG" id="nev:NTE_00980"/>
<dbReference type="RefSeq" id="WP_148699898.1">
    <property type="nucleotide sequence ID" value="NZ_CP007174.1"/>
</dbReference>
<dbReference type="HOGENOM" id="CLU_1965640_0_0_2"/>